<feature type="compositionally biased region" description="Polar residues" evidence="1">
    <location>
        <begin position="748"/>
        <end position="767"/>
    </location>
</feature>
<feature type="compositionally biased region" description="Polar residues" evidence="1">
    <location>
        <begin position="492"/>
        <end position="521"/>
    </location>
</feature>
<feature type="region of interest" description="Disordered" evidence="1">
    <location>
        <begin position="206"/>
        <end position="330"/>
    </location>
</feature>
<dbReference type="EMBL" id="RHLD01000022">
    <property type="protein sequence ID" value="TPP48930.1"/>
    <property type="molecule type" value="Genomic_DNA"/>
</dbReference>
<feature type="compositionally biased region" description="Basic and acidic residues" evidence="1">
    <location>
        <begin position="273"/>
        <end position="285"/>
    </location>
</feature>
<evidence type="ECO:0000313" key="3">
    <source>
        <dbReference type="Proteomes" id="UP000318821"/>
    </source>
</evidence>
<evidence type="ECO:0000256" key="1">
    <source>
        <dbReference type="SAM" id="MobiDB-lite"/>
    </source>
</evidence>
<feature type="compositionally biased region" description="Polar residues" evidence="1">
    <location>
        <begin position="874"/>
        <end position="903"/>
    </location>
</feature>
<feature type="region of interest" description="Disordered" evidence="1">
    <location>
        <begin position="1132"/>
        <end position="1161"/>
    </location>
</feature>
<feature type="compositionally biased region" description="Basic and acidic residues" evidence="1">
    <location>
        <begin position="464"/>
        <end position="476"/>
    </location>
</feature>
<dbReference type="Proteomes" id="UP000318821">
    <property type="component" value="Unassembled WGS sequence"/>
</dbReference>
<feature type="compositionally biased region" description="Basic and acidic residues" evidence="1">
    <location>
        <begin position="655"/>
        <end position="667"/>
    </location>
</feature>
<feature type="compositionally biased region" description="Polar residues" evidence="1">
    <location>
        <begin position="1132"/>
        <end position="1149"/>
    </location>
</feature>
<proteinExistence type="predicted"/>
<gene>
    <name evidence="2" type="ORF">CGC20_26745</name>
</gene>
<evidence type="ECO:0000313" key="2">
    <source>
        <dbReference type="EMBL" id="TPP48930.1"/>
    </source>
</evidence>
<dbReference type="VEuPathDB" id="TriTrypDB:LDHU3_25.1310"/>
<feature type="region of interest" description="Disordered" evidence="1">
    <location>
        <begin position="411"/>
        <end position="521"/>
    </location>
</feature>
<feature type="compositionally biased region" description="Basic and acidic residues" evidence="1">
    <location>
        <begin position="846"/>
        <end position="858"/>
    </location>
</feature>
<feature type="compositionally biased region" description="Polar residues" evidence="1">
    <location>
        <begin position="939"/>
        <end position="958"/>
    </location>
</feature>
<comment type="caution">
    <text evidence="2">The sequence shown here is derived from an EMBL/GenBank/DDBJ whole genome shotgun (WGS) entry which is preliminary data.</text>
</comment>
<dbReference type="VEuPathDB" id="TriTrypDB:LdBPK_251030.1"/>
<accession>A0A504XSC4</accession>
<feature type="region of interest" description="Disordered" evidence="1">
    <location>
        <begin position="939"/>
        <end position="1092"/>
    </location>
</feature>
<dbReference type="VEuPathDB" id="TriTrypDB:LdCL_250015500"/>
<feature type="region of interest" description="Disordered" evidence="1">
    <location>
        <begin position="748"/>
        <end position="781"/>
    </location>
</feature>
<feature type="compositionally biased region" description="Polar residues" evidence="1">
    <location>
        <begin position="301"/>
        <end position="330"/>
    </location>
</feature>
<feature type="compositionally biased region" description="Polar residues" evidence="1">
    <location>
        <begin position="557"/>
        <end position="576"/>
    </location>
</feature>
<feature type="compositionally biased region" description="Basic and acidic residues" evidence="1">
    <location>
        <begin position="1037"/>
        <end position="1049"/>
    </location>
</feature>
<protein>
    <submittedName>
        <fullName evidence="2">Uncharacterized protein</fullName>
    </submittedName>
</protein>
<feature type="compositionally biased region" description="Basic and acidic residues" evidence="1">
    <location>
        <begin position="221"/>
        <end position="230"/>
    </location>
</feature>
<feature type="region of interest" description="Disordered" evidence="1">
    <location>
        <begin position="602"/>
        <end position="712"/>
    </location>
</feature>
<feature type="region of interest" description="Disordered" evidence="1">
    <location>
        <begin position="793"/>
        <end position="903"/>
    </location>
</feature>
<reference evidence="3" key="1">
    <citation type="submission" date="2019-02" db="EMBL/GenBank/DDBJ databases">
        <title>FDA dAtabase for Regulatory Grade micrObial Sequences (FDA-ARGOS): Supporting development and validation of Infectious Disease Dx tests.</title>
        <authorList>
            <person name="Duncan R."/>
            <person name="Fisher C."/>
            <person name="Tallon L."/>
            <person name="Sadzewicz L."/>
            <person name="Sengamalay N."/>
            <person name="Ott S."/>
            <person name="Godinez A."/>
            <person name="Nagaraj S."/>
            <person name="Vavikolanu K."/>
            <person name="Vyas G."/>
            <person name="Nadendla S."/>
            <person name="Aluvathingal J."/>
            <person name="Sichtig H."/>
        </authorList>
    </citation>
    <scope>NUCLEOTIDE SEQUENCE [LARGE SCALE GENOMIC DNA]</scope>
    <source>
        <strain evidence="3">FDAARGOS_360</strain>
    </source>
</reference>
<organism evidence="2 3">
    <name type="scientific">Leishmania donovani</name>
    <dbReference type="NCBI Taxonomy" id="5661"/>
    <lineage>
        <taxon>Eukaryota</taxon>
        <taxon>Discoba</taxon>
        <taxon>Euglenozoa</taxon>
        <taxon>Kinetoplastea</taxon>
        <taxon>Metakinetoplastina</taxon>
        <taxon>Trypanosomatida</taxon>
        <taxon>Trypanosomatidae</taxon>
        <taxon>Leishmaniinae</taxon>
        <taxon>Leishmania</taxon>
    </lineage>
</organism>
<name>A0A504XSC4_LEIDO</name>
<feature type="compositionally biased region" description="Polar residues" evidence="1">
    <location>
        <begin position="1065"/>
        <end position="1092"/>
    </location>
</feature>
<sequence>MEGNASGNSSLLFLNAGLPRYLGAKAGIVHSKALVAPVSEVVIRDAGTHLPGIPHANRVCRSYRQWLKLAVLCPPSALCDLNEHAQMNERFVIILRQKFREGAALRDPDQIAVAVQSCERSLAMFRFLAADGAKRKFPEAKPRLNLHKMGFLEMGKLNYKQMVKEYWNTYVLRNSPSSDELAEELRQQLATLQSCSDHIQQSLTALRQQPKAPASVSTHDAQSDEPHDEPQEAVQPPGQEQSEHDGAEGYPTENTDAKPQPAQETPAASTAARELEETVPQEHEPSQSAEPPECHAEDSAQIPNTQEAQTPTALHSATENNADDTNPLTYNVPSAALIQDLPSCHLLTSAHTPDTSLHRINLSASQHSSYGTNSACLSPARNTHASTHEPIPYRQDSANPSAAYAIDPTTAREAGEHAEGSEEAVQPPGQEQSEHGGAEGYPTENTDAKPQPAQETPAASTAARELEETVPQEHEPSQSAEPPECHAEDSAQIPNTQEAQTPTALHSATENNADDTNPLTYNVPSAALIQDLPSCHLLTSAHTPDTSLHRINLSASQHSSYGTNSACLSPARNTHASTHEPIPYRQDSANPSAAYAIDPTTAREAGEHAEGSEEAVQPPGQEQSEHDGAEGYPTENTDAKPQPAQETPAASTAARELEETVPQEHEPSQSSEPPECHAEDSAQIPNTQEAQTPTALHSATENNADDTNPLTYNVPSAALIQDLPSCHLLTSAHTPDTSLHRINLSASQHSSYGTNSACLSPARNTHASTHEPIPYRQDSANPSAAYAIDPTTAREAGEHAEGSEEAVQPPGQEQSEHDGAEGYPTENTDAKPQPAQETPAASTAARELEETVPQEHEPSQSSEPPECHAEDSAQIPNTQEAQTPTALHSATENNADDTNPLTYNVPSAALIQDLPSCHLLTSAHTPDTSLHRINLSASQHSSYGTNSACLSPARNTHASTHEPIPYRQDSANPSAAYAIDPTAAREAGEHAEGSEEAVQPPGQEQSEHDGAEGYPTENTDAKPQPAQETPAASTAARELEETVPQEHEPSQSSEPPECHAEDSAQIPNTQEAQTPTALHSATENNADDTNPLTYNVPSAALIQDLPSCHLLTSAHTPDTSLHRINLSASQHSSYGTNSACLSPARNTHASTHEPIPYRQDSANPSAAYAIDPTAAREAGEHADPRRSDNEAGDVHFNLEREDAVGRAAASQAIVAEGVGGLPLSASLPRMLDCHEVSGAQRRLSDCGAVKRGVSSMPEVGSHLRGGENHTGVSDLVPPTRSPPSQQQGYLSLYASKKSELENAKEPERTLVEQASGVDGELALFVSSSLLPVSRCLLQVKPLTPREQGHDGTCVTPAMSVAAAAYASSVATSSRAGDEAVALTSTAPARFELSSAANGDVVERDILAGRPYWDAENPKTTSYRKPSALLEAKEKRECTLFRRYSRRYKKLVEDSAVHVGGEAGASILRSHEAFKVACEAADQKPIHKRSFYEGPSVNWKKVLLEQAAGMSSVSNGAA</sequence>
<dbReference type="VEuPathDB" id="TriTrypDB:LdCL_250015600"/>
<feature type="region of interest" description="Disordered" evidence="1">
    <location>
        <begin position="557"/>
        <end position="590"/>
    </location>
</feature>
<feature type="region of interest" description="Disordered" evidence="1">
    <location>
        <begin position="380"/>
        <end position="399"/>
    </location>
</feature>
<feature type="compositionally biased region" description="Polar residues" evidence="1">
    <location>
        <begin position="683"/>
        <end position="712"/>
    </location>
</feature>